<dbReference type="Proteomes" id="UP000186040">
    <property type="component" value="Unassembled WGS sequence"/>
</dbReference>
<dbReference type="STRING" id="1193682.BJP25_18190"/>
<dbReference type="InterPro" id="IPR051783">
    <property type="entry name" value="NAD(P)-dependent_oxidoreduct"/>
</dbReference>
<dbReference type="Pfam" id="PF01370">
    <property type="entry name" value="Epimerase"/>
    <property type="match status" value="1"/>
</dbReference>
<dbReference type="InterPro" id="IPR001509">
    <property type="entry name" value="Epimerase_deHydtase"/>
</dbReference>
<dbReference type="EMBL" id="MKQR01000013">
    <property type="protein sequence ID" value="OLR92907.1"/>
    <property type="molecule type" value="Genomic_DNA"/>
</dbReference>
<gene>
    <name evidence="2" type="ORF">BJP25_18190</name>
</gene>
<dbReference type="InterPro" id="IPR036291">
    <property type="entry name" value="NAD(P)-bd_dom_sf"/>
</dbReference>
<evidence type="ECO:0000313" key="2">
    <source>
        <dbReference type="EMBL" id="OLR92907.1"/>
    </source>
</evidence>
<organism evidence="2 3">
    <name type="scientific">Actinokineospora bangkokensis</name>
    <dbReference type="NCBI Taxonomy" id="1193682"/>
    <lineage>
        <taxon>Bacteria</taxon>
        <taxon>Bacillati</taxon>
        <taxon>Actinomycetota</taxon>
        <taxon>Actinomycetes</taxon>
        <taxon>Pseudonocardiales</taxon>
        <taxon>Pseudonocardiaceae</taxon>
        <taxon>Actinokineospora</taxon>
    </lineage>
</organism>
<dbReference type="SUPFAM" id="SSF51735">
    <property type="entry name" value="NAD(P)-binding Rossmann-fold domains"/>
    <property type="match status" value="1"/>
</dbReference>
<dbReference type="PANTHER" id="PTHR48079:SF6">
    <property type="entry name" value="NAD(P)-BINDING DOMAIN-CONTAINING PROTEIN-RELATED"/>
    <property type="match status" value="1"/>
</dbReference>
<protein>
    <submittedName>
        <fullName evidence="2">Nucleoside-diphosphate sugar epimerase</fullName>
    </submittedName>
</protein>
<dbReference type="OrthoDB" id="5723970at2"/>
<reference evidence="2 3" key="1">
    <citation type="submission" date="2016-10" db="EMBL/GenBank/DDBJ databases">
        <title>The Draft Genome Sequence of Actinokineospora bangkokensis 44EHWT reveals the biosynthetic pathway of antifungal compounds Thailandins with unusual extender unit butylmalonyl-CoA.</title>
        <authorList>
            <person name="Greule A."/>
            <person name="Intra B."/>
            <person name="Flemming S."/>
            <person name="Rommel M.G."/>
            <person name="Panbangred W."/>
            <person name="Bechthold A."/>
        </authorList>
    </citation>
    <scope>NUCLEOTIDE SEQUENCE [LARGE SCALE GENOMIC DNA]</scope>
    <source>
        <strain evidence="2 3">44EHW</strain>
    </source>
</reference>
<dbReference type="Gene3D" id="3.40.50.720">
    <property type="entry name" value="NAD(P)-binding Rossmann-like Domain"/>
    <property type="match status" value="1"/>
</dbReference>
<sequence>MDILVVGGSGLLGHFVVERLRERGHTATSVGRSARPGVDHTVDAEEATVETWLPLLEGHDGVVFAAGLDDRQVPRRPAYPTFHAANVTTAVTLLTAARQAGLTRAAILGSYFTHFHREHPEWRLADTHPYIRSRVEQAAQARAAAGPDLPVAVVEVPFVFGRAGADRYPDWAAPLVKWVSSPAPLLAPAGGTAATTAAGVGDVTVSALEAASGADVPAVDENLSWSEMIGRLAAAAGRPRRVHTLPSPLFRAALRAGEPALRLSGKESGLTPGALATLLLHDLHLPTPAHGDLDTAMVDTVRAVRDNT</sequence>
<accession>A0A1Q9LLI8</accession>
<dbReference type="AlphaFoldDB" id="A0A1Q9LLI8"/>
<dbReference type="RefSeq" id="WP_075975172.1">
    <property type="nucleotide sequence ID" value="NZ_MKQR01000013.1"/>
</dbReference>
<proteinExistence type="predicted"/>
<evidence type="ECO:0000259" key="1">
    <source>
        <dbReference type="Pfam" id="PF01370"/>
    </source>
</evidence>
<feature type="domain" description="NAD-dependent epimerase/dehydratase" evidence="1">
    <location>
        <begin position="3"/>
        <end position="163"/>
    </location>
</feature>
<keyword evidence="3" id="KW-1185">Reference proteome</keyword>
<dbReference type="PANTHER" id="PTHR48079">
    <property type="entry name" value="PROTEIN YEEZ"/>
    <property type="match status" value="1"/>
</dbReference>
<comment type="caution">
    <text evidence="2">The sequence shown here is derived from an EMBL/GenBank/DDBJ whole genome shotgun (WGS) entry which is preliminary data.</text>
</comment>
<evidence type="ECO:0000313" key="3">
    <source>
        <dbReference type="Proteomes" id="UP000186040"/>
    </source>
</evidence>
<dbReference type="GO" id="GO:0004029">
    <property type="term" value="F:aldehyde dehydrogenase (NAD+) activity"/>
    <property type="evidence" value="ECO:0007669"/>
    <property type="project" value="TreeGrafter"/>
</dbReference>
<dbReference type="GO" id="GO:0005737">
    <property type="term" value="C:cytoplasm"/>
    <property type="evidence" value="ECO:0007669"/>
    <property type="project" value="TreeGrafter"/>
</dbReference>
<name>A0A1Q9LLI8_9PSEU</name>